<gene>
    <name evidence="2" type="ORF">CEXT_116631</name>
</gene>
<reference evidence="2 3" key="1">
    <citation type="submission" date="2021-06" db="EMBL/GenBank/DDBJ databases">
        <title>Caerostris extrusa draft genome.</title>
        <authorList>
            <person name="Kono N."/>
            <person name="Arakawa K."/>
        </authorList>
    </citation>
    <scope>NUCLEOTIDE SEQUENCE [LARGE SCALE GENOMIC DNA]</scope>
</reference>
<accession>A0AAV4PLC9</accession>
<evidence type="ECO:0000313" key="3">
    <source>
        <dbReference type="Proteomes" id="UP001054945"/>
    </source>
</evidence>
<proteinExistence type="predicted"/>
<organism evidence="2 3">
    <name type="scientific">Caerostris extrusa</name>
    <name type="common">Bark spider</name>
    <name type="synonym">Caerostris bankana</name>
    <dbReference type="NCBI Taxonomy" id="172846"/>
    <lineage>
        <taxon>Eukaryota</taxon>
        <taxon>Metazoa</taxon>
        <taxon>Ecdysozoa</taxon>
        <taxon>Arthropoda</taxon>
        <taxon>Chelicerata</taxon>
        <taxon>Arachnida</taxon>
        <taxon>Araneae</taxon>
        <taxon>Araneomorphae</taxon>
        <taxon>Entelegynae</taxon>
        <taxon>Araneoidea</taxon>
        <taxon>Araneidae</taxon>
        <taxon>Caerostris</taxon>
    </lineage>
</organism>
<dbReference type="EMBL" id="BPLR01004820">
    <property type="protein sequence ID" value="GIX97813.1"/>
    <property type="molecule type" value="Genomic_DNA"/>
</dbReference>
<feature type="region of interest" description="Disordered" evidence="1">
    <location>
        <begin position="1"/>
        <end position="81"/>
    </location>
</feature>
<keyword evidence="3" id="KW-1185">Reference proteome</keyword>
<feature type="compositionally biased region" description="Polar residues" evidence="1">
    <location>
        <begin position="58"/>
        <end position="71"/>
    </location>
</feature>
<name>A0AAV4PLC9_CAEEX</name>
<feature type="compositionally biased region" description="Gly residues" evidence="1">
    <location>
        <begin position="40"/>
        <end position="52"/>
    </location>
</feature>
<dbReference type="AlphaFoldDB" id="A0AAV4PLC9"/>
<sequence>MADKTKKKASLPENLTESEPQLKQPPFRQVIEPGRSADLGKGGRGQGAGGSESGAQSNNPCSQVRSANRQSADLGDRVETQ</sequence>
<evidence type="ECO:0000313" key="2">
    <source>
        <dbReference type="EMBL" id="GIX97813.1"/>
    </source>
</evidence>
<dbReference type="Proteomes" id="UP001054945">
    <property type="component" value="Unassembled WGS sequence"/>
</dbReference>
<protein>
    <submittedName>
        <fullName evidence="2">Uncharacterized protein</fullName>
    </submittedName>
</protein>
<evidence type="ECO:0000256" key="1">
    <source>
        <dbReference type="SAM" id="MobiDB-lite"/>
    </source>
</evidence>
<comment type="caution">
    <text evidence="2">The sequence shown here is derived from an EMBL/GenBank/DDBJ whole genome shotgun (WGS) entry which is preliminary data.</text>
</comment>